<evidence type="ECO:0000313" key="2">
    <source>
        <dbReference type="Proteomes" id="UP001217918"/>
    </source>
</evidence>
<sequence>MIVHHRAMWSPNCAVEDSRAGKKTSLSPPTTQLQRALLGDRALAWALLWYQIWRGQNFCRGRRSMQSLQP</sequence>
<accession>A0AAD9MA19</accession>
<reference evidence="1" key="1">
    <citation type="journal article" date="2023" name="Mol. Plant Microbe Interact.">
        <title>Elucidating the Obligate Nature and Biological Capacity of an Invasive Fungal Corn Pathogen.</title>
        <authorList>
            <person name="MacCready J.S."/>
            <person name="Roggenkamp E.M."/>
            <person name="Gdanetz K."/>
            <person name="Chilvers M.I."/>
        </authorList>
    </citation>
    <scope>NUCLEOTIDE SEQUENCE</scope>
    <source>
        <strain evidence="1">PM02</strain>
    </source>
</reference>
<comment type="caution">
    <text evidence="1">The sequence shown here is derived from an EMBL/GenBank/DDBJ whole genome shotgun (WGS) entry which is preliminary data.</text>
</comment>
<dbReference type="Proteomes" id="UP001217918">
    <property type="component" value="Unassembled WGS sequence"/>
</dbReference>
<dbReference type="EMBL" id="JAQQPM010000001">
    <property type="protein sequence ID" value="KAK2067560.1"/>
    <property type="molecule type" value="Genomic_DNA"/>
</dbReference>
<keyword evidence="2" id="KW-1185">Reference proteome</keyword>
<name>A0AAD9MA19_9PEZI</name>
<gene>
    <name evidence="1" type="ORF">P8C59_001293</name>
</gene>
<evidence type="ECO:0000313" key="1">
    <source>
        <dbReference type="EMBL" id="KAK2067560.1"/>
    </source>
</evidence>
<organism evidence="1 2">
    <name type="scientific">Phyllachora maydis</name>
    <dbReference type="NCBI Taxonomy" id="1825666"/>
    <lineage>
        <taxon>Eukaryota</taxon>
        <taxon>Fungi</taxon>
        <taxon>Dikarya</taxon>
        <taxon>Ascomycota</taxon>
        <taxon>Pezizomycotina</taxon>
        <taxon>Sordariomycetes</taxon>
        <taxon>Sordariomycetidae</taxon>
        <taxon>Phyllachorales</taxon>
        <taxon>Phyllachoraceae</taxon>
        <taxon>Phyllachora</taxon>
    </lineage>
</organism>
<proteinExistence type="predicted"/>
<protein>
    <submittedName>
        <fullName evidence="1">Uncharacterized protein</fullName>
    </submittedName>
</protein>
<dbReference type="AlphaFoldDB" id="A0AAD9MA19"/>